<feature type="compositionally biased region" description="Basic and acidic residues" evidence="1">
    <location>
        <begin position="1"/>
        <end position="54"/>
    </location>
</feature>
<feature type="region of interest" description="Disordered" evidence="1">
    <location>
        <begin position="1"/>
        <end position="61"/>
    </location>
</feature>
<accession>K0ST54</accession>
<proteinExistence type="predicted"/>
<name>K0ST54_THAOC</name>
<comment type="caution">
    <text evidence="2">The sequence shown here is derived from an EMBL/GenBank/DDBJ whole genome shotgun (WGS) entry which is preliminary data.</text>
</comment>
<dbReference type="AlphaFoldDB" id="K0ST54"/>
<protein>
    <submittedName>
        <fullName evidence="2">Uncharacterized protein</fullName>
    </submittedName>
</protein>
<evidence type="ECO:0000313" key="2">
    <source>
        <dbReference type="EMBL" id="EJK64161.1"/>
    </source>
</evidence>
<evidence type="ECO:0000313" key="3">
    <source>
        <dbReference type="Proteomes" id="UP000266841"/>
    </source>
</evidence>
<gene>
    <name evidence="2" type="ORF">THAOC_15132</name>
</gene>
<feature type="non-terminal residue" evidence="2">
    <location>
        <position position="1"/>
    </location>
</feature>
<evidence type="ECO:0000256" key="1">
    <source>
        <dbReference type="SAM" id="MobiDB-lite"/>
    </source>
</evidence>
<dbReference type="eggNOG" id="ENOG502QPJP">
    <property type="taxonomic scope" value="Eukaryota"/>
</dbReference>
<reference evidence="2 3" key="1">
    <citation type="journal article" date="2012" name="Genome Biol.">
        <title>Genome and low-iron response of an oceanic diatom adapted to chronic iron limitation.</title>
        <authorList>
            <person name="Lommer M."/>
            <person name="Specht M."/>
            <person name="Roy A.S."/>
            <person name="Kraemer L."/>
            <person name="Andreson R."/>
            <person name="Gutowska M.A."/>
            <person name="Wolf J."/>
            <person name="Bergner S.V."/>
            <person name="Schilhabel M.B."/>
            <person name="Klostermeier U.C."/>
            <person name="Beiko R.G."/>
            <person name="Rosenstiel P."/>
            <person name="Hippler M."/>
            <person name="Laroche J."/>
        </authorList>
    </citation>
    <scope>NUCLEOTIDE SEQUENCE [LARGE SCALE GENOMIC DNA]</scope>
    <source>
        <strain evidence="2 3">CCMP1005</strain>
    </source>
</reference>
<sequence length="166" mass="19041">ASRGRVSVEGEAERTREREDEARRAAEAERARERKREAEEAREREAEEARRRENQPPIEMTKQSTFFTCGHPKFCKHMWCEDCHSKNRSDGGMCPGHTGKGRRRKLIEDESEVCNCAAQTKYRMLKPVKGSGAGGNDVYVKKSYHEKNESDAACYHCGKVFKWLDG</sequence>
<dbReference type="Proteomes" id="UP000266841">
    <property type="component" value="Unassembled WGS sequence"/>
</dbReference>
<organism evidence="2 3">
    <name type="scientific">Thalassiosira oceanica</name>
    <name type="common">Marine diatom</name>
    <dbReference type="NCBI Taxonomy" id="159749"/>
    <lineage>
        <taxon>Eukaryota</taxon>
        <taxon>Sar</taxon>
        <taxon>Stramenopiles</taxon>
        <taxon>Ochrophyta</taxon>
        <taxon>Bacillariophyta</taxon>
        <taxon>Coscinodiscophyceae</taxon>
        <taxon>Thalassiosirophycidae</taxon>
        <taxon>Thalassiosirales</taxon>
        <taxon>Thalassiosiraceae</taxon>
        <taxon>Thalassiosira</taxon>
    </lineage>
</organism>
<dbReference type="EMBL" id="AGNL01017581">
    <property type="protein sequence ID" value="EJK64161.1"/>
    <property type="molecule type" value="Genomic_DNA"/>
</dbReference>
<keyword evidence="3" id="KW-1185">Reference proteome</keyword>